<dbReference type="AlphaFoldDB" id="A0A3M2YTF3"/>
<sequence>MLVDDPVKRVDNMTMAWGLEARTPFLDYRLVELSARIPGKFKLPDGGKQVLKEAARLVIPSEVIDRKKGYFPVP</sequence>
<comment type="pathway">
    <text evidence="1">Amino-acid biosynthesis; L-asparagine biosynthesis; L-asparagine from L-aspartate (L-Gln route): step 1/1.</text>
</comment>
<dbReference type="GO" id="GO:0006529">
    <property type="term" value="P:asparagine biosynthetic process"/>
    <property type="evidence" value="ECO:0007669"/>
    <property type="project" value="InterPro"/>
</dbReference>
<proteinExistence type="predicted"/>
<dbReference type="InterPro" id="IPR051786">
    <property type="entry name" value="ASN_synthetase/amidase"/>
</dbReference>
<reference evidence="5 6" key="1">
    <citation type="submission" date="2018-08" db="EMBL/GenBank/DDBJ databases">
        <title>Recombination of ecologically and evolutionarily significant loci maintains genetic cohesion in the Pseudomonas syringae species complex.</title>
        <authorList>
            <person name="Dillon M."/>
            <person name="Thakur S."/>
            <person name="Almeida R.N.D."/>
            <person name="Weir B.S."/>
            <person name="Guttman D.S."/>
        </authorList>
    </citation>
    <scope>NUCLEOTIDE SEQUENCE [LARGE SCALE GENOMIC DNA]</scope>
    <source>
        <strain evidence="5 6">88_10</strain>
    </source>
</reference>
<evidence type="ECO:0000313" key="6">
    <source>
        <dbReference type="Proteomes" id="UP000282378"/>
    </source>
</evidence>
<dbReference type="GO" id="GO:0004066">
    <property type="term" value="F:asparagine synthase (glutamine-hydrolyzing) activity"/>
    <property type="evidence" value="ECO:0007669"/>
    <property type="project" value="UniProtKB-EC"/>
</dbReference>
<evidence type="ECO:0000313" key="5">
    <source>
        <dbReference type="EMBL" id="RML78838.1"/>
    </source>
</evidence>
<evidence type="ECO:0000259" key="4">
    <source>
        <dbReference type="Pfam" id="PF00733"/>
    </source>
</evidence>
<protein>
    <recommendedName>
        <fullName evidence="2">asparagine synthase (glutamine-hydrolyzing)</fullName>
        <ecNumber evidence="2">6.3.5.4</ecNumber>
    </recommendedName>
</protein>
<dbReference type="SUPFAM" id="SSF52402">
    <property type="entry name" value="Adenine nucleotide alpha hydrolases-like"/>
    <property type="match status" value="1"/>
</dbReference>
<organism evidence="5 6">
    <name type="scientific">Pseudomonas syringae pv. maculicola</name>
    <dbReference type="NCBI Taxonomy" id="59511"/>
    <lineage>
        <taxon>Bacteria</taxon>
        <taxon>Pseudomonadati</taxon>
        <taxon>Pseudomonadota</taxon>
        <taxon>Gammaproteobacteria</taxon>
        <taxon>Pseudomonadales</taxon>
        <taxon>Pseudomonadaceae</taxon>
        <taxon>Pseudomonas</taxon>
    </lineage>
</organism>
<evidence type="ECO:0000256" key="2">
    <source>
        <dbReference type="ARBA" id="ARBA00012737"/>
    </source>
</evidence>
<name>A0A3M2YTF3_PSEYM</name>
<dbReference type="InterPro" id="IPR014729">
    <property type="entry name" value="Rossmann-like_a/b/a_fold"/>
</dbReference>
<comment type="catalytic activity">
    <reaction evidence="3">
        <text>L-aspartate + L-glutamine + ATP + H2O = L-asparagine + L-glutamate + AMP + diphosphate + H(+)</text>
        <dbReference type="Rhea" id="RHEA:12228"/>
        <dbReference type="ChEBI" id="CHEBI:15377"/>
        <dbReference type="ChEBI" id="CHEBI:15378"/>
        <dbReference type="ChEBI" id="CHEBI:29985"/>
        <dbReference type="ChEBI" id="CHEBI:29991"/>
        <dbReference type="ChEBI" id="CHEBI:30616"/>
        <dbReference type="ChEBI" id="CHEBI:33019"/>
        <dbReference type="ChEBI" id="CHEBI:58048"/>
        <dbReference type="ChEBI" id="CHEBI:58359"/>
        <dbReference type="ChEBI" id="CHEBI:456215"/>
        <dbReference type="EC" id="6.3.5.4"/>
    </reaction>
</comment>
<dbReference type="PANTHER" id="PTHR43284:SF1">
    <property type="entry name" value="ASPARAGINE SYNTHETASE"/>
    <property type="match status" value="1"/>
</dbReference>
<dbReference type="InterPro" id="IPR001962">
    <property type="entry name" value="Asn_synthase"/>
</dbReference>
<dbReference type="CDD" id="cd01991">
    <property type="entry name" value="Asn_synthase_B_C"/>
    <property type="match status" value="1"/>
</dbReference>
<dbReference type="EMBL" id="RBNL01002170">
    <property type="protein sequence ID" value="RML78838.1"/>
    <property type="molecule type" value="Genomic_DNA"/>
</dbReference>
<dbReference type="Gene3D" id="3.40.50.620">
    <property type="entry name" value="HUPs"/>
    <property type="match status" value="1"/>
</dbReference>
<dbReference type="GO" id="GO:0005829">
    <property type="term" value="C:cytosol"/>
    <property type="evidence" value="ECO:0007669"/>
    <property type="project" value="TreeGrafter"/>
</dbReference>
<comment type="caution">
    <text evidence="5">The sequence shown here is derived from an EMBL/GenBank/DDBJ whole genome shotgun (WGS) entry which is preliminary data.</text>
</comment>
<feature type="domain" description="Asparagine synthetase" evidence="4">
    <location>
        <begin position="2"/>
        <end position="74"/>
    </location>
</feature>
<evidence type="ECO:0000256" key="1">
    <source>
        <dbReference type="ARBA" id="ARBA00005187"/>
    </source>
</evidence>
<dbReference type="PANTHER" id="PTHR43284">
    <property type="entry name" value="ASPARAGINE SYNTHETASE (GLUTAMINE-HYDROLYZING)"/>
    <property type="match status" value="1"/>
</dbReference>
<dbReference type="Pfam" id="PF00733">
    <property type="entry name" value="Asn_synthase"/>
    <property type="match status" value="1"/>
</dbReference>
<dbReference type="EC" id="6.3.5.4" evidence="2"/>
<gene>
    <name evidence="5" type="ORF">APX70_02204</name>
</gene>
<accession>A0A3M2YTF3</accession>
<dbReference type="Proteomes" id="UP000282378">
    <property type="component" value="Unassembled WGS sequence"/>
</dbReference>
<evidence type="ECO:0000256" key="3">
    <source>
        <dbReference type="ARBA" id="ARBA00048741"/>
    </source>
</evidence>
<feature type="non-terminal residue" evidence="5">
    <location>
        <position position="74"/>
    </location>
</feature>